<accession>A1STH4</accession>
<evidence type="ECO:0000313" key="2">
    <source>
        <dbReference type="EMBL" id="ABM02789.1"/>
    </source>
</evidence>
<dbReference type="EMBL" id="CP000510">
    <property type="protein sequence ID" value="ABM02789.1"/>
    <property type="molecule type" value="Genomic_DNA"/>
</dbReference>
<keyword evidence="1" id="KW-0812">Transmembrane</keyword>
<dbReference type="eggNOG" id="COG5662">
    <property type="taxonomic scope" value="Bacteria"/>
</dbReference>
<dbReference type="RefSeq" id="WP_011769352.1">
    <property type="nucleotide sequence ID" value="NC_008709.1"/>
</dbReference>
<keyword evidence="1" id="KW-0472">Membrane</keyword>
<sequence>MDDILFRHTAIATPNDKSDEFLRRQFDSEQDKTFVDQAKKFDLELESVLNVDPPDDMIDKILLEQSFAIENKKNVNQRWHLAIAASVAFIIGISLPLLNNLNNFTQDIGTVALQHIQKEYSFTEKVNEKAKLSTVNAKLASYGGLAKDDLGDVLYVNHCAFDGRPGLHMIIQGEQGRITVFVVPDDDG</sequence>
<name>A1STH4_PSYIN</name>
<proteinExistence type="predicted"/>
<dbReference type="AlphaFoldDB" id="A1STH4"/>
<keyword evidence="1" id="KW-1133">Transmembrane helix</keyword>
<evidence type="ECO:0008006" key="4">
    <source>
        <dbReference type="Google" id="ProtNLM"/>
    </source>
</evidence>
<dbReference type="HOGENOM" id="CLU_103347_0_0_6"/>
<dbReference type="Pfam" id="PF11859">
    <property type="entry name" value="DUF3379"/>
    <property type="match status" value="1"/>
</dbReference>
<dbReference type="InterPro" id="IPR021806">
    <property type="entry name" value="DUF3379"/>
</dbReference>
<reference evidence="2 3" key="1">
    <citation type="submission" date="2007-01" db="EMBL/GenBank/DDBJ databases">
        <title>Complete sequence of Psychromonas ingrahamii 37.</title>
        <authorList>
            <consortium name="US DOE Joint Genome Institute"/>
            <person name="Copeland A."/>
            <person name="Lucas S."/>
            <person name="Lapidus A."/>
            <person name="Barry K."/>
            <person name="Detter J.C."/>
            <person name="Glavina del Rio T."/>
            <person name="Hammon N."/>
            <person name="Israni S."/>
            <person name="Dalin E."/>
            <person name="Tice H."/>
            <person name="Pitluck S."/>
            <person name="Thompson L.S."/>
            <person name="Brettin T."/>
            <person name="Bruce D."/>
            <person name="Han C."/>
            <person name="Tapia R."/>
            <person name="Schmutz J."/>
            <person name="Larimer F."/>
            <person name="Land M."/>
            <person name="Hauser L."/>
            <person name="Kyrpides N."/>
            <person name="Ivanova N."/>
            <person name="Staley J."/>
            <person name="Richardson P."/>
        </authorList>
    </citation>
    <scope>NUCLEOTIDE SEQUENCE [LARGE SCALE GENOMIC DNA]</scope>
    <source>
        <strain evidence="2 3">37</strain>
    </source>
</reference>
<organism evidence="2 3">
    <name type="scientific">Psychromonas ingrahamii (strain DSM 17664 / CCUG 51855 / 37)</name>
    <dbReference type="NCBI Taxonomy" id="357804"/>
    <lineage>
        <taxon>Bacteria</taxon>
        <taxon>Pseudomonadati</taxon>
        <taxon>Pseudomonadota</taxon>
        <taxon>Gammaproteobacteria</taxon>
        <taxon>Alteromonadales</taxon>
        <taxon>Psychromonadaceae</taxon>
        <taxon>Psychromonas</taxon>
    </lineage>
</organism>
<dbReference type="OrthoDB" id="6195578at2"/>
<evidence type="ECO:0000313" key="3">
    <source>
        <dbReference type="Proteomes" id="UP000000639"/>
    </source>
</evidence>
<dbReference type="Proteomes" id="UP000000639">
    <property type="component" value="Chromosome"/>
</dbReference>
<dbReference type="STRING" id="357804.Ping_0947"/>
<gene>
    <name evidence="2" type="ordered locus">Ping_0947</name>
</gene>
<protein>
    <recommendedName>
        <fullName evidence="4">DUF3379 domain-containing protein</fullName>
    </recommendedName>
</protein>
<feature type="transmembrane region" description="Helical" evidence="1">
    <location>
        <begin position="79"/>
        <end position="98"/>
    </location>
</feature>
<dbReference type="KEGG" id="pin:Ping_0947"/>
<keyword evidence="3" id="KW-1185">Reference proteome</keyword>
<evidence type="ECO:0000256" key="1">
    <source>
        <dbReference type="SAM" id="Phobius"/>
    </source>
</evidence>